<name>A0ABT0YMJ0_9BURK</name>
<organism evidence="1 2">
    <name type="scientific">Caldimonas mangrovi</name>
    <dbReference type="NCBI Taxonomy" id="2944811"/>
    <lineage>
        <taxon>Bacteria</taxon>
        <taxon>Pseudomonadati</taxon>
        <taxon>Pseudomonadota</taxon>
        <taxon>Betaproteobacteria</taxon>
        <taxon>Burkholderiales</taxon>
        <taxon>Sphaerotilaceae</taxon>
        <taxon>Caldimonas</taxon>
    </lineage>
</organism>
<keyword evidence="2" id="KW-1185">Reference proteome</keyword>
<reference evidence="1" key="1">
    <citation type="submission" date="2022-05" db="EMBL/GenBank/DDBJ databases">
        <title>Schlegelella sp. nov., isolated from mangrove soil.</title>
        <authorList>
            <person name="Liu Y."/>
            <person name="Ge X."/>
            <person name="Liu W."/>
        </authorList>
    </citation>
    <scope>NUCLEOTIDE SEQUENCE</scope>
    <source>
        <strain evidence="1">S2-27</strain>
    </source>
</reference>
<proteinExistence type="predicted"/>
<dbReference type="EMBL" id="JAMKFE010000004">
    <property type="protein sequence ID" value="MCM5679579.1"/>
    <property type="molecule type" value="Genomic_DNA"/>
</dbReference>
<accession>A0ABT0YMJ0</accession>
<sequence>MSETRYASGGPDGWLRARREVDGDVVCLPEYLQVHLTHTQAGRHHFTPLEGACTGVHFSVKAGHLHKARPEYRCAAHLRFHPGFEILQYPAGEIRAVTCGERPIPVGVHPIQLPDVPHDEGRQHLEQSAYAKNWFCLGDGKAVHGPDGRYLRAGQVGGPCIAVDLRGWTALYRYLILCRTGDGRTVGTIDVVR</sequence>
<dbReference type="Proteomes" id="UP001165541">
    <property type="component" value="Unassembled WGS sequence"/>
</dbReference>
<evidence type="ECO:0000313" key="2">
    <source>
        <dbReference type="Proteomes" id="UP001165541"/>
    </source>
</evidence>
<protein>
    <submittedName>
        <fullName evidence="1">Uncharacterized protein</fullName>
    </submittedName>
</protein>
<comment type="caution">
    <text evidence="1">The sequence shown here is derived from an EMBL/GenBank/DDBJ whole genome shotgun (WGS) entry which is preliminary data.</text>
</comment>
<gene>
    <name evidence="1" type="ORF">M8A51_08545</name>
</gene>
<dbReference type="RefSeq" id="WP_251777780.1">
    <property type="nucleotide sequence ID" value="NZ_JAMKFE010000004.1"/>
</dbReference>
<evidence type="ECO:0000313" key="1">
    <source>
        <dbReference type="EMBL" id="MCM5679579.1"/>
    </source>
</evidence>